<proteinExistence type="predicted"/>
<dbReference type="Proteomes" id="UP000030321">
    <property type="component" value="Unassembled WGS sequence"/>
</dbReference>
<name>A0A0A1VRW6_MICAE</name>
<evidence type="ECO:0000313" key="1">
    <source>
        <dbReference type="EMBL" id="GAL92344.1"/>
    </source>
</evidence>
<organism evidence="1 2">
    <name type="scientific">Microcystis aeruginosa NIES-44</name>
    <dbReference type="NCBI Taxonomy" id="449439"/>
    <lineage>
        <taxon>Bacteria</taxon>
        <taxon>Bacillati</taxon>
        <taxon>Cyanobacteriota</taxon>
        <taxon>Cyanophyceae</taxon>
        <taxon>Oscillatoriophycideae</taxon>
        <taxon>Chroococcales</taxon>
        <taxon>Microcystaceae</taxon>
        <taxon>Microcystis</taxon>
    </lineage>
</organism>
<accession>A0A0A1VRW6</accession>
<dbReference type="Pfam" id="PF11103">
    <property type="entry name" value="DUF2887"/>
    <property type="match status" value="1"/>
</dbReference>
<comment type="caution">
    <text evidence="1">The sequence shown here is derived from an EMBL/GenBank/DDBJ whole genome shotgun (WGS) entry which is preliminary data.</text>
</comment>
<sequence>MKTDTIFYQLLQTFPGLIFELLGESTQKAENYQFSSREIKELARRFDGIFLPTTAAPELIIYFVEVQFQDKSDFYWRFLTEIVIYLNQYKPVQDWIAVALFASRNLDNNFPYQLRGFEITGQIRRIYLDELIDNPHPSLGLGIIQLIVATPQLAQQRGKPLLEKAIAEIDDLVFQQKVVELIERTLAYKFTNLSRSELEAMFGLDDLRQTRLYQEAKEEGREEGREEAKTEAIAGLLALGLSIEQIATALQLEPTKVQETAARLSSQN</sequence>
<dbReference type="PANTHER" id="PTHR35586:SF2">
    <property type="entry name" value="SLL1542 PROTEIN"/>
    <property type="match status" value="1"/>
</dbReference>
<dbReference type="InterPro" id="IPR010106">
    <property type="entry name" value="RpnA"/>
</dbReference>
<dbReference type="EMBL" id="BBPA01000020">
    <property type="protein sequence ID" value="GAL92344.1"/>
    <property type="molecule type" value="Genomic_DNA"/>
</dbReference>
<dbReference type="InterPro" id="IPR022573">
    <property type="entry name" value="DUF2887"/>
</dbReference>
<reference evidence="2" key="1">
    <citation type="journal article" date="2015" name="Genome">
        <title>Whole Genome Sequence of the Non-Microcystin-Producing Microcystis aeruginosa Strain NIES-44.</title>
        <authorList>
            <person name="Okano K."/>
            <person name="Miyata N."/>
            <person name="Ozaki Y."/>
        </authorList>
    </citation>
    <scope>NUCLEOTIDE SEQUENCE [LARGE SCALE GENOMIC DNA]</scope>
    <source>
        <strain evidence="2">NIES-44</strain>
    </source>
</reference>
<gene>
    <name evidence="1" type="ORF">N44_00902</name>
</gene>
<dbReference type="RefSeq" id="WP_045358151.1">
    <property type="nucleotide sequence ID" value="NZ_BBPA01000020.1"/>
</dbReference>
<evidence type="ECO:0000313" key="2">
    <source>
        <dbReference type="Proteomes" id="UP000030321"/>
    </source>
</evidence>
<dbReference type="AlphaFoldDB" id="A0A0A1VRW6"/>
<protein>
    <recommendedName>
        <fullName evidence="3">Rpn family recombination-promoting nuclease/putative transposase</fullName>
    </recommendedName>
</protein>
<dbReference type="PANTHER" id="PTHR35586">
    <property type="entry name" value="SLL1691 PROTEIN"/>
    <property type="match status" value="1"/>
</dbReference>
<dbReference type="NCBIfam" id="TIGR01784">
    <property type="entry name" value="T_den_put_tspse"/>
    <property type="match status" value="1"/>
</dbReference>
<evidence type="ECO:0008006" key="3">
    <source>
        <dbReference type="Google" id="ProtNLM"/>
    </source>
</evidence>